<protein>
    <submittedName>
        <fullName evidence="2">Uncharacterized protein</fullName>
    </submittedName>
</protein>
<reference evidence="2 3" key="1">
    <citation type="journal article" date="2013" name="PLoS Genet.">
        <title>Genomic mechanisms accounting for the adaptation to parasitism in nematode-trapping fungi.</title>
        <authorList>
            <person name="Meerupati T."/>
            <person name="Andersson K.M."/>
            <person name="Friman E."/>
            <person name="Kumar D."/>
            <person name="Tunlid A."/>
            <person name="Ahren D."/>
        </authorList>
    </citation>
    <scope>NUCLEOTIDE SEQUENCE [LARGE SCALE GENOMIC DNA]</scope>
    <source>
        <strain evidence="2 3">CBS 200.50</strain>
    </source>
</reference>
<keyword evidence="1" id="KW-0732">Signal</keyword>
<dbReference type="Proteomes" id="UP000015100">
    <property type="component" value="Unassembled WGS sequence"/>
</dbReference>
<evidence type="ECO:0000313" key="2">
    <source>
        <dbReference type="EMBL" id="EPS37416.1"/>
    </source>
</evidence>
<organism evidence="2 3">
    <name type="scientific">Dactylellina haptotyla (strain CBS 200.50)</name>
    <name type="common">Nematode-trapping fungus</name>
    <name type="synonym">Monacrosporium haptotylum</name>
    <dbReference type="NCBI Taxonomy" id="1284197"/>
    <lineage>
        <taxon>Eukaryota</taxon>
        <taxon>Fungi</taxon>
        <taxon>Dikarya</taxon>
        <taxon>Ascomycota</taxon>
        <taxon>Pezizomycotina</taxon>
        <taxon>Orbiliomycetes</taxon>
        <taxon>Orbiliales</taxon>
        <taxon>Orbiliaceae</taxon>
        <taxon>Dactylellina</taxon>
    </lineage>
</organism>
<evidence type="ECO:0000256" key="1">
    <source>
        <dbReference type="SAM" id="SignalP"/>
    </source>
</evidence>
<reference evidence="3" key="2">
    <citation type="submission" date="2013-04" db="EMBL/GenBank/DDBJ databases">
        <title>Genomic mechanisms accounting for the adaptation to parasitism in nematode-trapping fungi.</title>
        <authorList>
            <person name="Ahren D.G."/>
        </authorList>
    </citation>
    <scope>NUCLEOTIDE SEQUENCE [LARGE SCALE GENOMIC DNA]</scope>
    <source>
        <strain evidence="3">CBS 200.50</strain>
    </source>
</reference>
<sequence length="113" mass="12322">MSTALKITALVNALIALGHGAKGLEMFAKTEKHYNALPKVAHFSQSLISKPLHALLNYRWSVTGLDHHLDKPIAVVASATYLISAYTYRTINDTAQWATLIGGLVQAYAVFAR</sequence>
<evidence type="ECO:0000313" key="3">
    <source>
        <dbReference type="Proteomes" id="UP000015100"/>
    </source>
</evidence>
<keyword evidence="3" id="KW-1185">Reference proteome</keyword>
<name>S8A8J1_DACHA</name>
<feature type="chain" id="PRO_5004547799" evidence="1">
    <location>
        <begin position="24"/>
        <end position="113"/>
    </location>
</feature>
<dbReference type="HOGENOM" id="CLU_2133417_0_0_1"/>
<proteinExistence type="predicted"/>
<dbReference type="AlphaFoldDB" id="S8A8J1"/>
<dbReference type="EMBL" id="AQGS01000640">
    <property type="protein sequence ID" value="EPS37416.1"/>
    <property type="molecule type" value="Genomic_DNA"/>
</dbReference>
<gene>
    <name evidence="2" type="ORF">H072_8893</name>
</gene>
<accession>S8A8J1</accession>
<feature type="signal peptide" evidence="1">
    <location>
        <begin position="1"/>
        <end position="23"/>
    </location>
</feature>
<dbReference type="OrthoDB" id="5399817at2759"/>
<comment type="caution">
    <text evidence="2">The sequence shown here is derived from an EMBL/GenBank/DDBJ whole genome shotgun (WGS) entry which is preliminary data.</text>
</comment>